<dbReference type="Gene3D" id="3.40.50.2020">
    <property type="match status" value="1"/>
</dbReference>
<protein>
    <submittedName>
        <fullName evidence="3">Xanthine phosphoribosyltransferase</fullName>
        <ecNumber evidence="3">2.4.2.22</ecNumber>
    </submittedName>
</protein>
<evidence type="ECO:0000256" key="2">
    <source>
        <dbReference type="ARBA" id="ARBA00022726"/>
    </source>
</evidence>
<gene>
    <name evidence="3" type="primary">xpt</name>
    <name evidence="3" type="ORF">NCTC13645_01928</name>
</gene>
<dbReference type="GO" id="GO:0006166">
    <property type="term" value="P:purine ribonucleoside salvage"/>
    <property type="evidence" value="ECO:0007669"/>
    <property type="project" value="UniProtKB-KW"/>
</dbReference>
<keyword evidence="3" id="KW-0328">Glycosyltransferase</keyword>
<dbReference type="Proteomes" id="UP000254621">
    <property type="component" value="Unassembled WGS sequence"/>
</dbReference>
<dbReference type="EMBL" id="UHIV01000005">
    <property type="protein sequence ID" value="SUP60816.1"/>
    <property type="molecule type" value="Genomic_DNA"/>
</dbReference>
<dbReference type="CDD" id="cd06223">
    <property type="entry name" value="PRTases_typeI"/>
    <property type="match status" value="1"/>
</dbReference>
<dbReference type="EC" id="2.4.2.22" evidence="3"/>
<dbReference type="PANTHER" id="PTHR43864">
    <property type="entry name" value="HYPOXANTHINE/GUANINE PHOSPHORIBOSYLTRANSFERASE"/>
    <property type="match status" value="1"/>
</dbReference>
<dbReference type="InterPro" id="IPR029057">
    <property type="entry name" value="PRTase-like"/>
</dbReference>
<dbReference type="SUPFAM" id="SSF53271">
    <property type="entry name" value="PRTase-like"/>
    <property type="match status" value="1"/>
</dbReference>
<evidence type="ECO:0000313" key="3">
    <source>
        <dbReference type="EMBL" id="SUP60816.1"/>
    </source>
</evidence>
<name>A0A380P6H7_WEIVI</name>
<accession>A0A380P6H7</accession>
<dbReference type="AlphaFoldDB" id="A0A380P6H7"/>
<dbReference type="STRING" id="1629.IV50_GL001354"/>
<dbReference type="PANTHER" id="PTHR43864:SF1">
    <property type="entry name" value="XANTHINE PHOSPHORIBOSYLTRANSFERASE"/>
    <property type="match status" value="1"/>
</dbReference>
<proteinExistence type="predicted"/>
<sequence>MAQLGEEFARLFRDEKIDKVLTVESSGIAPAVFTALDLDVPMVFARKKQSLTLSAETIRPTSSHSRNKKRIISSWISVLSMRENASY</sequence>
<reference evidence="3 4" key="1">
    <citation type="submission" date="2018-06" db="EMBL/GenBank/DDBJ databases">
        <authorList>
            <consortium name="Pathogen Informatics"/>
            <person name="Doyle S."/>
        </authorList>
    </citation>
    <scope>NUCLEOTIDE SEQUENCE [LARGE SCALE GENOMIC DNA]</scope>
    <source>
        <strain evidence="3 4">NCTC13645</strain>
    </source>
</reference>
<dbReference type="InterPro" id="IPR000836">
    <property type="entry name" value="PRTase_dom"/>
</dbReference>
<evidence type="ECO:0000256" key="1">
    <source>
        <dbReference type="ARBA" id="ARBA00022679"/>
    </source>
</evidence>
<dbReference type="GO" id="GO:0000310">
    <property type="term" value="F:xanthine phosphoribosyltransferase activity"/>
    <property type="evidence" value="ECO:0007669"/>
    <property type="project" value="UniProtKB-EC"/>
</dbReference>
<organism evidence="3 4">
    <name type="scientific">Weissella viridescens</name>
    <name type="common">Lactobacillus viridescens</name>
    <dbReference type="NCBI Taxonomy" id="1629"/>
    <lineage>
        <taxon>Bacteria</taxon>
        <taxon>Bacillati</taxon>
        <taxon>Bacillota</taxon>
        <taxon>Bacilli</taxon>
        <taxon>Lactobacillales</taxon>
        <taxon>Lactobacillaceae</taxon>
        <taxon>Weissella</taxon>
    </lineage>
</organism>
<keyword evidence="1 3" id="KW-0808">Transferase</keyword>
<evidence type="ECO:0000313" key="4">
    <source>
        <dbReference type="Proteomes" id="UP000254621"/>
    </source>
</evidence>
<keyword evidence="2" id="KW-0660">Purine salvage</keyword>
<dbReference type="InterPro" id="IPR050118">
    <property type="entry name" value="Pur/Pyrimidine_PRTase"/>
</dbReference>